<dbReference type="Gene3D" id="3.30.1220.10">
    <property type="entry name" value="CobW-like, C-terminal domain"/>
    <property type="match status" value="1"/>
</dbReference>
<reference evidence="6 7" key="1">
    <citation type="journal article" date="2015" name="Genome Biol. Evol.">
        <title>Comparative Genomics of a Bacterivorous Green Alga Reveals Evolutionary Causalities and Consequences of Phago-Mixotrophic Mode of Nutrition.</title>
        <authorList>
            <person name="Burns J.A."/>
            <person name="Paasch A."/>
            <person name="Narechania A."/>
            <person name="Kim E."/>
        </authorList>
    </citation>
    <scope>NUCLEOTIDE SEQUENCE [LARGE SCALE GENOMIC DNA]</scope>
    <source>
        <strain evidence="6 7">PLY_AMNH</strain>
    </source>
</reference>
<evidence type="ECO:0000256" key="2">
    <source>
        <dbReference type="ARBA" id="ARBA00023186"/>
    </source>
</evidence>
<dbReference type="EMBL" id="LGRX02022968">
    <property type="protein sequence ID" value="KAK3254974.1"/>
    <property type="molecule type" value="Genomic_DNA"/>
</dbReference>
<proteinExistence type="predicted"/>
<evidence type="ECO:0000313" key="6">
    <source>
        <dbReference type="EMBL" id="KAK3254974.1"/>
    </source>
</evidence>
<dbReference type="SMART" id="SM00833">
    <property type="entry name" value="CobW_C"/>
    <property type="match status" value="1"/>
</dbReference>
<organism evidence="6 7">
    <name type="scientific">Cymbomonas tetramitiformis</name>
    <dbReference type="NCBI Taxonomy" id="36881"/>
    <lineage>
        <taxon>Eukaryota</taxon>
        <taxon>Viridiplantae</taxon>
        <taxon>Chlorophyta</taxon>
        <taxon>Pyramimonadophyceae</taxon>
        <taxon>Pyramimonadales</taxon>
        <taxon>Pyramimonadaceae</taxon>
        <taxon>Cymbomonas</taxon>
    </lineage>
</organism>
<dbReference type="InterPro" id="IPR051927">
    <property type="entry name" value="Zn_Chap_cDPG_Synth"/>
</dbReference>
<dbReference type="Proteomes" id="UP001190700">
    <property type="component" value="Unassembled WGS sequence"/>
</dbReference>
<dbReference type="SUPFAM" id="SSF90002">
    <property type="entry name" value="Hypothetical protein YjiA, C-terminal domain"/>
    <property type="match status" value="1"/>
</dbReference>
<dbReference type="InterPro" id="IPR019734">
    <property type="entry name" value="TPR_rpt"/>
</dbReference>
<protein>
    <recommendedName>
        <fullName evidence="5">CobW C-terminal domain-containing protein</fullName>
    </recommendedName>
</protein>
<feature type="coiled-coil region" evidence="4">
    <location>
        <begin position="287"/>
        <end position="314"/>
    </location>
</feature>
<feature type="domain" description="CobW C-terminal" evidence="5">
    <location>
        <begin position="15"/>
        <end position="131"/>
    </location>
</feature>
<dbReference type="PANTHER" id="PTHR43603">
    <property type="entry name" value="COBW DOMAIN-CONTAINING PROTEIN DDB_G0274527"/>
    <property type="match status" value="1"/>
</dbReference>
<keyword evidence="7" id="KW-1185">Reference proteome</keyword>
<evidence type="ECO:0000256" key="1">
    <source>
        <dbReference type="ARBA" id="ARBA00022741"/>
    </source>
</evidence>
<name>A0AAE0KNR5_9CHLO</name>
<dbReference type="GO" id="GO:0000166">
    <property type="term" value="F:nucleotide binding"/>
    <property type="evidence" value="ECO:0007669"/>
    <property type="project" value="UniProtKB-KW"/>
</dbReference>
<dbReference type="PROSITE" id="PS50005">
    <property type="entry name" value="TPR"/>
    <property type="match status" value="1"/>
</dbReference>
<evidence type="ECO:0000256" key="3">
    <source>
        <dbReference type="PROSITE-ProRule" id="PRU00339"/>
    </source>
</evidence>
<dbReference type="SUPFAM" id="SSF48452">
    <property type="entry name" value="TPR-like"/>
    <property type="match status" value="1"/>
</dbReference>
<keyword evidence="2" id="KW-0143">Chaperone</keyword>
<dbReference type="InterPro" id="IPR011629">
    <property type="entry name" value="CobW-like_C"/>
</dbReference>
<gene>
    <name evidence="6" type="ORF">CYMTET_35828</name>
</gene>
<evidence type="ECO:0000259" key="5">
    <source>
        <dbReference type="SMART" id="SM00833"/>
    </source>
</evidence>
<dbReference type="InterPro" id="IPR036627">
    <property type="entry name" value="CobW-likC_sf"/>
</dbReference>
<sequence>MRISYGHGAGIEFDSDSFIYSRSKPFHRHRLSALLDELAERSAVAADGPWSSVMRSKGLVWVQHSNQFSHEWSHAGSSLEVLEGEPWDAVQTSRLGGGGTSQLDGRRQELIIIGRQSMAAEAVEATLDACLCTDAEISQPAAEPVDGDSGTAAPADALGCYFTTKRHSKAWVAARLAETDPTALKDHANNLHRIGRFKDALLLYDRAVELQPDNPDHIQARMAVYMRSNQMTRAVQDARRIVELRPDFVPAYLRAAGITLRVGDLSGTRELLDEARRVACGRGSVSIDMAFDKLEQAESNLKEARGKLDSGEYAEALEVVSRAMRGADQSEDLRTIRNEATVALAAAAAATAVATP</sequence>
<feature type="repeat" description="TPR" evidence="3">
    <location>
        <begin position="181"/>
        <end position="214"/>
    </location>
</feature>
<dbReference type="PANTHER" id="PTHR43603:SF1">
    <property type="entry name" value="ZINC-REGULATED GTPASE METALLOPROTEIN ACTIVATOR 1"/>
    <property type="match status" value="1"/>
</dbReference>
<dbReference type="InterPro" id="IPR011990">
    <property type="entry name" value="TPR-like_helical_dom_sf"/>
</dbReference>
<evidence type="ECO:0000256" key="4">
    <source>
        <dbReference type="SAM" id="Coils"/>
    </source>
</evidence>
<comment type="caution">
    <text evidence="6">The sequence shown here is derived from an EMBL/GenBank/DDBJ whole genome shotgun (WGS) entry which is preliminary data.</text>
</comment>
<evidence type="ECO:0000313" key="7">
    <source>
        <dbReference type="Proteomes" id="UP001190700"/>
    </source>
</evidence>
<keyword evidence="4" id="KW-0175">Coiled coil</keyword>
<dbReference type="Gene3D" id="1.25.40.10">
    <property type="entry name" value="Tetratricopeptide repeat domain"/>
    <property type="match status" value="1"/>
</dbReference>
<dbReference type="Pfam" id="PF07683">
    <property type="entry name" value="CobW_C"/>
    <property type="match status" value="1"/>
</dbReference>
<keyword evidence="3" id="KW-0802">TPR repeat</keyword>
<accession>A0AAE0KNR5</accession>
<keyword evidence="1" id="KW-0547">Nucleotide-binding</keyword>
<dbReference type="AlphaFoldDB" id="A0AAE0KNR5"/>